<organism evidence="6 7">
    <name type="scientific">Mycobacterium simiae</name>
    <name type="common">Mycobacterium habana</name>
    <dbReference type="NCBI Taxonomy" id="1784"/>
    <lineage>
        <taxon>Bacteria</taxon>
        <taxon>Bacillati</taxon>
        <taxon>Actinomycetota</taxon>
        <taxon>Actinomycetes</taxon>
        <taxon>Mycobacteriales</taxon>
        <taxon>Mycobacteriaceae</taxon>
        <taxon>Mycobacterium</taxon>
        <taxon>Mycobacterium simiae complex</taxon>
    </lineage>
</organism>
<dbReference type="InterPro" id="IPR051600">
    <property type="entry name" value="Beta-PGM-like"/>
</dbReference>
<evidence type="ECO:0000256" key="3">
    <source>
        <dbReference type="ARBA" id="ARBA00022723"/>
    </source>
</evidence>
<keyword evidence="3" id="KW-0479">Metal-binding</keyword>
<dbReference type="Pfam" id="PF13419">
    <property type="entry name" value="HAD_2"/>
    <property type="match status" value="1"/>
</dbReference>
<name>A0A5B1BDN0_MYCSI</name>
<dbReference type="PANTHER" id="PTHR46193">
    <property type="entry name" value="6-PHOSPHOGLUCONATE PHOSPHATASE"/>
    <property type="match status" value="1"/>
</dbReference>
<accession>A0A5B1BDN0</accession>
<comment type="similarity">
    <text evidence="2">Belongs to the HAD-like hydrolase superfamily. CbbY/CbbZ/Gph/YieH family.</text>
</comment>
<dbReference type="SFLD" id="SFLDG01129">
    <property type="entry name" value="C1.5:_HAD__Beta-PGM__Phosphata"/>
    <property type="match status" value="1"/>
</dbReference>
<dbReference type="AlphaFoldDB" id="A0A5B1BDN0"/>
<evidence type="ECO:0000256" key="2">
    <source>
        <dbReference type="ARBA" id="ARBA00006171"/>
    </source>
</evidence>
<evidence type="ECO:0000256" key="1">
    <source>
        <dbReference type="ARBA" id="ARBA00001946"/>
    </source>
</evidence>
<reference evidence="6 7" key="1">
    <citation type="submission" date="2019-09" db="EMBL/GenBank/DDBJ databases">
        <title>Report of infection by Mycobacterium simiae a patient suffering from pulmonary tuberculosis.</title>
        <authorList>
            <person name="Mohanty P.S."/>
            <person name="Bansal A.K."/>
            <person name="Singh H."/>
            <person name="Sharma S."/>
            <person name="Patil S.A."/>
            <person name="Upadhaya P."/>
            <person name="Singh P.K."/>
            <person name="Kumar D."/>
            <person name="Kumar S."/>
            <person name="Singh R.K."/>
            <person name="Chaudhary B."/>
        </authorList>
    </citation>
    <scope>NUCLEOTIDE SEQUENCE [LARGE SCALE GENOMIC DNA]</scope>
    <source>
        <strain evidence="6 7">JAL-560-SIM</strain>
    </source>
</reference>
<comment type="caution">
    <text evidence="6">The sequence shown here is derived from an EMBL/GenBank/DDBJ whole genome shotgun (WGS) entry which is preliminary data.</text>
</comment>
<keyword evidence="4" id="KW-0460">Magnesium</keyword>
<dbReference type="InterPro" id="IPR023198">
    <property type="entry name" value="PGP-like_dom2"/>
</dbReference>
<dbReference type="InterPro" id="IPR036412">
    <property type="entry name" value="HAD-like_sf"/>
</dbReference>
<dbReference type="EMBL" id="VTZN01000247">
    <property type="protein sequence ID" value="KAA1245680.1"/>
    <property type="molecule type" value="Genomic_DNA"/>
</dbReference>
<keyword evidence="7" id="KW-1185">Reference proteome</keyword>
<dbReference type="Gene3D" id="1.10.150.240">
    <property type="entry name" value="Putative phosphatase, domain 2"/>
    <property type="match status" value="1"/>
</dbReference>
<protein>
    <submittedName>
        <fullName evidence="6">HAD family phosphatase</fullName>
    </submittedName>
</protein>
<dbReference type="Gene3D" id="3.40.50.1000">
    <property type="entry name" value="HAD superfamily/HAD-like"/>
    <property type="match status" value="1"/>
</dbReference>
<dbReference type="RefSeq" id="WP_149656275.1">
    <property type="nucleotide sequence ID" value="NZ_VTZN01000247.1"/>
</dbReference>
<dbReference type="OrthoDB" id="9797743at2"/>
<gene>
    <name evidence="6" type="ORF">F0Q45_23970</name>
</gene>
<dbReference type="InterPro" id="IPR041492">
    <property type="entry name" value="HAD_2"/>
</dbReference>
<evidence type="ECO:0000313" key="7">
    <source>
        <dbReference type="Proteomes" id="UP000324701"/>
    </source>
</evidence>
<dbReference type="GO" id="GO:0003824">
    <property type="term" value="F:catalytic activity"/>
    <property type="evidence" value="ECO:0007669"/>
    <property type="project" value="UniProtKB-ARBA"/>
</dbReference>
<sequence>MRWDNIVFDFDGVIAVNTQAVAFRVLADALAGYGVELSTDQMFERYLGWRGEQILDDVQKVHAVTVDKGILEPVRETIHSRLLREVRKDPTLDALLQVAGGKFICSVNKRRFIENLLRTLKIDGYFPAQTIFGEQADCRFKPHPDIYLACLAAHKLDAARTCAVEDSVAGVHSARGAGL</sequence>
<comment type="cofactor">
    <cofactor evidence="1">
        <name>Mg(2+)</name>
        <dbReference type="ChEBI" id="CHEBI:18420"/>
    </cofactor>
</comment>
<evidence type="ECO:0000256" key="5">
    <source>
        <dbReference type="ARBA" id="ARBA00023277"/>
    </source>
</evidence>
<dbReference type="GO" id="GO:0046872">
    <property type="term" value="F:metal ion binding"/>
    <property type="evidence" value="ECO:0007669"/>
    <property type="project" value="UniProtKB-KW"/>
</dbReference>
<evidence type="ECO:0000313" key="6">
    <source>
        <dbReference type="EMBL" id="KAA1245680.1"/>
    </source>
</evidence>
<proteinExistence type="inferred from homology"/>
<feature type="non-terminal residue" evidence="6">
    <location>
        <position position="179"/>
    </location>
</feature>
<dbReference type="SFLD" id="SFLDS00003">
    <property type="entry name" value="Haloacid_Dehalogenase"/>
    <property type="match status" value="1"/>
</dbReference>
<evidence type="ECO:0000256" key="4">
    <source>
        <dbReference type="ARBA" id="ARBA00022842"/>
    </source>
</evidence>
<dbReference type="SUPFAM" id="SSF56784">
    <property type="entry name" value="HAD-like"/>
    <property type="match status" value="1"/>
</dbReference>
<dbReference type="Proteomes" id="UP000324701">
    <property type="component" value="Unassembled WGS sequence"/>
</dbReference>
<keyword evidence="5" id="KW-0119">Carbohydrate metabolism</keyword>
<dbReference type="InterPro" id="IPR023214">
    <property type="entry name" value="HAD_sf"/>
</dbReference>
<dbReference type="PANTHER" id="PTHR46193:SF18">
    <property type="entry name" value="HEXITOL PHOSPHATASE B"/>
    <property type="match status" value="1"/>
</dbReference>